<accession>B4D4P3</accession>
<feature type="binding site" evidence="6">
    <location>
        <position position="229"/>
    </location>
    <ligand>
        <name>a purine D-ribonucleoside</name>
        <dbReference type="ChEBI" id="CHEBI:142355"/>
    </ligand>
</feature>
<feature type="domain" description="Nucleoside phosphorylase" evidence="7">
    <location>
        <begin position="25"/>
        <end position="261"/>
    </location>
</feature>
<keyword evidence="3 5" id="KW-0328">Glycosyltransferase</keyword>
<evidence type="ECO:0000256" key="2">
    <source>
        <dbReference type="ARBA" id="ARBA00006751"/>
    </source>
</evidence>
<dbReference type="InterPro" id="IPR000845">
    <property type="entry name" value="Nucleoside_phosphorylase_d"/>
</dbReference>
<proteinExistence type="inferred from homology"/>
<dbReference type="NCBIfam" id="TIGR01697">
    <property type="entry name" value="PNPH-PUNA-XAPA"/>
    <property type="match status" value="1"/>
</dbReference>
<dbReference type="GO" id="GO:0009116">
    <property type="term" value="P:nucleoside metabolic process"/>
    <property type="evidence" value="ECO:0007669"/>
    <property type="project" value="InterPro"/>
</dbReference>
<dbReference type="Gene3D" id="3.40.50.1580">
    <property type="entry name" value="Nucleoside phosphorylase domain"/>
    <property type="match status" value="1"/>
</dbReference>
<feature type="binding site" evidence="6">
    <location>
        <position position="206"/>
    </location>
    <ligand>
        <name>phosphate</name>
        <dbReference type="ChEBI" id="CHEBI:43474"/>
    </ligand>
</feature>
<dbReference type="InterPro" id="IPR011268">
    <property type="entry name" value="Purine_phosphorylase"/>
</dbReference>
<dbReference type="GO" id="GO:0004731">
    <property type="term" value="F:purine-nucleoside phosphorylase activity"/>
    <property type="evidence" value="ECO:0007669"/>
    <property type="project" value="UniProtKB-EC"/>
</dbReference>
<dbReference type="InParanoid" id="B4D4P3"/>
<keyword evidence="9" id="KW-1185">Reference proteome</keyword>
<evidence type="ECO:0000259" key="7">
    <source>
        <dbReference type="Pfam" id="PF01048"/>
    </source>
</evidence>
<dbReference type="Pfam" id="PF01048">
    <property type="entry name" value="PNP_UDP_1"/>
    <property type="match status" value="1"/>
</dbReference>
<dbReference type="STRING" id="497964.CfE428DRAFT_3881"/>
<evidence type="ECO:0000256" key="3">
    <source>
        <dbReference type="ARBA" id="ARBA00022676"/>
    </source>
</evidence>
<comment type="similarity">
    <text evidence="2 5">Belongs to the PNP/MTAP phosphorylase family.</text>
</comment>
<feature type="binding site" evidence="6">
    <location>
        <position position="187"/>
    </location>
    <ligand>
        <name>a purine D-ribonucleoside</name>
        <dbReference type="ChEBI" id="CHEBI:142355"/>
    </ligand>
</feature>
<evidence type="ECO:0000313" key="8">
    <source>
        <dbReference type="EMBL" id="EDY18496.1"/>
    </source>
</evidence>
<dbReference type="NCBIfam" id="NF006054">
    <property type="entry name" value="PRK08202.1"/>
    <property type="match status" value="1"/>
</dbReference>
<evidence type="ECO:0000256" key="6">
    <source>
        <dbReference type="PIRSR" id="PIRSR000477-2"/>
    </source>
</evidence>
<evidence type="ECO:0000313" key="9">
    <source>
        <dbReference type="Proteomes" id="UP000005824"/>
    </source>
</evidence>
<dbReference type="FunCoup" id="B4D4P3">
    <property type="interactions" value="521"/>
</dbReference>
<dbReference type="AlphaFoldDB" id="B4D4P3"/>
<dbReference type="SUPFAM" id="SSF53167">
    <property type="entry name" value="Purine and uridine phosphorylases"/>
    <property type="match status" value="1"/>
</dbReference>
<dbReference type="UniPathway" id="UPA00606"/>
<evidence type="ECO:0000256" key="5">
    <source>
        <dbReference type="PIRNR" id="PIRNR000477"/>
    </source>
</evidence>
<dbReference type="GO" id="GO:0005737">
    <property type="term" value="C:cytoplasm"/>
    <property type="evidence" value="ECO:0007669"/>
    <property type="project" value="TreeGrafter"/>
</dbReference>
<evidence type="ECO:0000256" key="4">
    <source>
        <dbReference type="ARBA" id="ARBA00022679"/>
    </source>
</evidence>
<name>B4D4P3_9BACT</name>
<feature type="binding site" evidence="6">
    <location>
        <begin position="81"/>
        <end position="83"/>
    </location>
    <ligand>
        <name>phosphate</name>
        <dbReference type="ChEBI" id="CHEBI:43474"/>
    </ligand>
</feature>
<comment type="caution">
    <text evidence="8">The sequence shown here is derived from an EMBL/GenBank/DDBJ whole genome shotgun (WGS) entry which is preliminary data.</text>
</comment>
<dbReference type="InterPro" id="IPR035994">
    <property type="entry name" value="Nucleoside_phosphorylase_sf"/>
</dbReference>
<dbReference type="EMBL" id="ABVL01000012">
    <property type="protein sequence ID" value="EDY18496.1"/>
    <property type="molecule type" value="Genomic_DNA"/>
</dbReference>
<feature type="binding site" evidence="6">
    <location>
        <position position="30"/>
    </location>
    <ligand>
        <name>phosphate</name>
        <dbReference type="ChEBI" id="CHEBI:43474"/>
    </ligand>
</feature>
<reference evidence="8 9" key="1">
    <citation type="journal article" date="2011" name="J. Bacteriol.">
        <title>Genome sequence of Chthoniobacter flavus Ellin428, an aerobic heterotrophic soil bacterium.</title>
        <authorList>
            <person name="Kant R."/>
            <person name="van Passel M.W."/>
            <person name="Palva A."/>
            <person name="Lucas S."/>
            <person name="Lapidus A."/>
            <person name="Glavina Del Rio T."/>
            <person name="Dalin E."/>
            <person name="Tice H."/>
            <person name="Bruce D."/>
            <person name="Goodwin L."/>
            <person name="Pitluck S."/>
            <person name="Larimer F.W."/>
            <person name="Land M.L."/>
            <person name="Hauser L."/>
            <person name="Sangwan P."/>
            <person name="de Vos W.M."/>
            <person name="Janssen P.H."/>
            <person name="Smidt H."/>
        </authorList>
    </citation>
    <scope>NUCLEOTIDE SEQUENCE [LARGE SCALE GENOMIC DNA]</scope>
    <source>
        <strain evidence="8 9">Ellin428</strain>
    </source>
</reference>
<protein>
    <recommendedName>
        <fullName evidence="5">Purine nucleoside phosphorylase</fullName>
        <ecNumber evidence="5">2.4.2.1</ecNumber>
    </recommendedName>
    <alternativeName>
        <fullName evidence="5">Inosine-guanosine phosphorylase</fullName>
    </alternativeName>
</protein>
<dbReference type="eggNOG" id="COG0005">
    <property type="taxonomic scope" value="Bacteria"/>
</dbReference>
<dbReference type="PANTHER" id="PTHR11904">
    <property type="entry name" value="METHYLTHIOADENOSINE/PURINE NUCLEOSIDE PHOSPHORYLASE"/>
    <property type="match status" value="1"/>
</dbReference>
<dbReference type="CDD" id="cd09009">
    <property type="entry name" value="PNP-EcPNPII_like"/>
    <property type="match status" value="1"/>
</dbReference>
<dbReference type="PIRSF" id="PIRSF000477">
    <property type="entry name" value="PurNPase"/>
    <property type="match status" value="1"/>
</dbReference>
<organism evidence="8 9">
    <name type="scientific">Chthoniobacter flavus Ellin428</name>
    <dbReference type="NCBI Taxonomy" id="497964"/>
    <lineage>
        <taxon>Bacteria</taxon>
        <taxon>Pseudomonadati</taxon>
        <taxon>Verrucomicrobiota</taxon>
        <taxon>Spartobacteria</taxon>
        <taxon>Chthoniobacterales</taxon>
        <taxon>Chthoniobacteraceae</taxon>
        <taxon>Chthoniobacter</taxon>
    </lineage>
</organism>
<comment type="function">
    <text evidence="5">The purine nucleoside phosphorylases catalyze the phosphorolytic breakdown of the N-glycosidic bond in the beta-(deoxy)ribonucleoside molecules, with the formation of the corresponding free purine bases and pentose-1-phosphate.</text>
</comment>
<dbReference type="EC" id="2.4.2.1" evidence="5"/>
<keyword evidence="4 5" id="KW-0808">Transferase</keyword>
<evidence type="ECO:0000256" key="1">
    <source>
        <dbReference type="ARBA" id="ARBA00005058"/>
    </source>
</evidence>
<gene>
    <name evidence="8" type="ORF">CfE428DRAFT_3881</name>
</gene>
<dbReference type="Proteomes" id="UP000005824">
    <property type="component" value="Unassembled WGS sequence"/>
</dbReference>
<dbReference type="PANTHER" id="PTHR11904:SF9">
    <property type="entry name" value="PURINE NUCLEOSIDE PHOSPHORYLASE-RELATED"/>
    <property type="match status" value="1"/>
</dbReference>
<feature type="binding site" evidence="6">
    <location>
        <position position="61"/>
    </location>
    <ligand>
        <name>phosphate</name>
        <dbReference type="ChEBI" id="CHEBI:43474"/>
    </ligand>
</feature>
<comment type="pathway">
    <text evidence="1 5">Purine metabolism; purine nucleoside salvage.</text>
</comment>
<sequence length="265" mass="28270">MSGMALTLSVEVLPKAVRDFQPEWGIVLGSGLGSLVEEVDAILSLPYEEITGMPVSTAPGHAGRFVFGRLAGCRVMMAQGRVHLYEGRTADEVTAAVRFMENIGVRRLLLTNAAGTLNPKFEPGSWMMLNDHLNLTGTSPLLGAPNFADMSAVYSPELRVRFATAAGEEGLVLHEGVYAGLLGPQYETPAEVRMLRMLGADAVGMSTVLEAIQARALKMEIAAFSCLTNWAAGLGTKPLSHEEVIETGRVASAQMLRILTRGLAG</sequence>
<feature type="binding site" evidence="6">
    <location>
        <position position="113"/>
    </location>
    <ligand>
        <name>phosphate</name>
        <dbReference type="ChEBI" id="CHEBI:43474"/>
    </ligand>
</feature>